<gene>
    <name evidence="1" type="primary">CDC42BPB.2</name>
    <name evidence="1" type="ORF">GBF38_006474</name>
</gene>
<evidence type="ECO:0000313" key="2">
    <source>
        <dbReference type="Proteomes" id="UP000805704"/>
    </source>
</evidence>
<protein>
    <submittedName>
        <fullName evidence="1">Serine/threonine-protein kinase MRCK beta</fullName>
    </submittedName>
</protein>
<accession>A0ACB7FC29</accession>
<name>A0ACB7FC29_NIBAL</name>
<evidence type="ECO:0000313" key="1">
    <source>
        <dbReference type="EMBL" id="KAG8011565.1"/>
    </source>
</evidence>
<organism evidence="1 2">
    <name type="scientific">Nibea albiflora</name>
    <name type="common">Yellow drum</name>
    <name type="synonym">Corvina albiflora</name>
    <dbReference type="NCBI Taxonomy" id="240163"/>
    <lineage>
        <taxon>Eukaryota</taxon>
        <taxon>Metazoa</taxon>
        <taxon>Chordata</taxon>
        <taxon>Craniata</taxon>
        <taxon>Vertebrata</taxon>
        <taxon>Euteleostomi</taxon>
        <taxon>Actinopterygii</taxon>
        <taxon>Neopterygii</taxon>
        <taxon>Teleostei</taxon>
        <taxon>Neoteleostei</taxon>
        <taxon>Acanthomorphata</taxon>
        <taxon>Eupercaria</taxon>
        <taxon>Sciaenidae</taxon>
        <taxon>Nibea</taxon>
    </lineage>
</organism>
<comment type="caution">
    <text evidence="1">The sequence shown here is derived from an EMBL/GenBank/DDBJ whole genome shotgun (WGS) entry which is preliminary data.</text>
</comment>
<keyword evidence="1" id="KW-0808">Transferase</keyword>
<keyword evidence="1" id="KW-0418">Kinase</keyword>
<dbReference type="EMBL" id="CM024802">
    <property type="protein sequence ID" value="KAG8011565.1"/>
    <property type="molecule type" value="Genomic_DNA"/>
</dbReference>
<proteinExistence type="predicted"/>
<reference evidence="1" key="1">
    <citation type="submission" date="2020-04" db="EMBL/GenBank/DDBJ databases">
        <title>A chromosome-scale assembly and high-density genetic map of the yellow drum (Nibea albiflora) genome.</title>
        <authorList>
            <person name="Xu D."/>
            <person name="Zhang W."/>
            <person name="Chen R."/>
            <person name="Tan P."/>
            <person name="Wang L."/>
            <person name="Song H."/>
            <person name="Tian L."/>
            <person name="Zhu Q."/>
            <person name="Wang B."/>
        </authorList>
    </citation>
    <scope>NUCLEOTIDE SEQUENCE</scope>
    <source>
        <strain evidence="1">ZJHYS-2018</strain>
    </source>
</reference>
<sequence>MVFLYYCSTTHPLIGCILRSFWLLKYCSTVTAHAQLVCCLLAPQLCSFVDKLTAQNRQLEDDLQDLSSKKESVAHWEAQIAEIIQWVSDEKDARGYLQALATKMTEELETLRSSSLGTRPLDPLWKVRRSQKVDMSARLELQSALDAEIRAKQIVQDELRRVKASNISLESKLKESEERSREMEEQMESLKKEMEENRSHSDKGLKLPDFQDSIFEYFNTSPLAPDLTFRTTDIDSNPQKPENTPPSEHQEVKVTSVPASPSPIYPSPALTTPKPKAHQLSIKTFSSPTQCTHCTSLMVGLIRQGYACEVCSFICHVSCKDHAPLVCPIPAEQAKRPQGIDVQRGIGTAYKGYVRIPKPSGVKKGWQRAFAVVSDCKLFLYDVPEGKSTQPWVVASLVLDLRDEEFSVSSVLASDVIHATRKDIPCIFRVGSQTPHVSPLISMFFDSCCDFFLFQVMSSQLISQLSSVSLLVLAESEVEKRKWVRILEGLQSILTKNLLKNRQVHVLHEAYDASLPIIKTTLSAAVLVIVRAADSKKVYQIDLIPKEKIIALLCGRNRHVHLHAWGALEGAESTFDIKLAETKGCQALTTGSLRPGGPACLLAAVKRQVQCYEITRAKPHHKKLWEVQAPGVVQWLGMVRERLCVGYPSGFALLALQGESSPISLVSPGDPSLAFLAQQPLDALHALEVGSTELLLCFSQLGIYVNGQGRRSRTQELMWPATPLACSSNSSHLTVYSEYGVDVFDIHTTEWVQTISLRKIRPLNVEGTLNLLSSEPPRLIYFSNTSSEGDLTIPDTSDHSRKLMVRTRSKRKFLFKVPEEERLQQRREMLRDPELRSKMISNPTNFNHVAHMGPGDGMQVLMDLPLVGDVTSLSPSPSPSPSSSSSRHTLISPPSNFEHVYHMTSASAGAFLQKDASSSSSQQSLLQPSSSSSSPSTSSLGRILGAEPRHVASLTQTRTWTERYLSFFLCLSPDSDSTKHSTPSNSSNPSSPPSPNSPHRSQLTLDGLDMEP</sequence>
<keyword evidence="2" id="KW-1185">Reference proteome</keyword>
<dbReference type="Proteomes" id="UP000805704">
    <property type="component" value="Chromosome 14"/>
</dbReference>